<evidence type="ECO:0000256" key="5">
    <source>
        <dbReference type="ARBA" id="ARBA00022729"/>
    </source>
</evidence>
<keyword evidence="6" id="KW-0843">Virulence</keyword>
<dbReference type="EMBL" id="BSXW01000053">
    <property type="protein sequence ID" value="GMF10735.1"/>
    <property type="molecule type" value="Genomic_DNA"/>
</dbReference>
<organism evidence="8 9">
    <name type="scientific">Phytophthora lilii</name>
    <dbReference type="NCBI Taxonomy" id="2077276"/>
    <lineage>
        <taxon>Eukaryota</taxon>
        <taxon>Sar</taxon>
        <taxon>Stramenopiles</taxon>
        <taxon>Oomycota</taxon>
        <taxon>Peronosporomycetes</taxon>
        <taxon>Peronosporales</taxon>
        <taxon>Peronosporaceae</taxon>
        <taxon>Phytophthora</taxon>
    </lineage>
</organism>
<keyword evidence="4" id="KW-0964">Secreted</keyword>
<reference evidence="8" key="1">
    <citation type="submission" date="2023-04" db="EMBL/GenBank/DDBJ databases">
        <title>Phytophthora lilii NBRC 32176.</title>
        <authorList>
            <person name="Ichikawa N."/>
            <person name="Sato H."/>
            <person name="Tonouchi N."/>
        </authorList>
    </citation>
    <scope>NUCLEOTIDE SEQUENCE</scope>
    <source>
        <strain evidence="8">NBRC 32176</strain>
    </source>
</reference>
<dbReference type="OrthoDB" id="114717at2759"/>
<sequence length="155" mass="17939">MRQYAFLPLLPSSFQVRKPTCSEQILQRLSHLPWFFNHASSVVNGNSVRRVLRDRSSQDEERGVNSVIEKAKSLFGSSKITTTALRRWVQKNKSPNYALKQLRLDKAGEKLFENPQFQTWATYMTMLNSKDPEAAMLSVLTTQYEDKTLTQMIHK</sequence>
<comment type="subcellular location">
    <subcellularLocation>
        <location evidence="1">Host cell</location>
    </subcellularLocation>
    <subcellularLocation>
        <location evidence="2">Secreted</location>
    </subcellularLocation>
</comment>
<evidence type="ECO:0000256" key="6">
    <source>
        <dbReference type="ARBA" id="ARBA00023026"/>
    </source>
</evidence>
<evidence type="ECO:0000259" key="7">
    <source>
        <dbReference type="Pfam" id="PF22748"/>
    </source>
</evidence>
<comment type="caution">
    <text evidence="8">The sequence shown here is derived from an EMBL/GenBank/DDBJ whole genome shotgun (WGS) entry which is preliminary data.</text>
</comment>
<evidence type="ECO:0000256" key="4">
    <source>
        <dbReference type="ARBA" id="ARBA00022525"/>
    </source>
</evidence>
<dbReference type="InterPro" id="IPR054463">
    <property type="entry name" value="PexRD54_WY"/>
</dbReference>
<evidence type="ECO:0000256" key="1">
    <source>
        <dbReference type="ARBA" id="ARBA00004340"/>
    </source>
</evidence>
<feature type="domain" description="RxLR effector PexRD54 WY" evidence="7">
    <location>
        <begin position="85"/>
        <end position="123"/>
    </location>
</feature>
<evidence type="ECO:0000256" key="2">
    <source>
        <dbReference type="ARBA" id="ARBA00004613"/>
    </source>
</evidence>
<name>A0A9W6WNQ1_9STRA</name>
<evidence type="ECO:0000256" key="3">
    <source>
        <dbReference type="ARBA" id="ARBA00010400"/>
    </source>
</evidence>
<keyword evidence="9" id="KW-1185">Reference proteome</keyword>
<evidence type="ECO:0000313" key="8">
    <source>
        <dbReference type="EMBL" id="GMF10735.1"/>
    </source>
</evidence>
<dbReference type="Proteomes" id="UP001165083">
    <property type="component" value="Unassembled WGS sequence"/>
</dbReference>
<comment type="similarity">
    <text evidence="3">Belongs to the RxLR effector family.</text>
</comment>
<gene>
    <name evidence="8" type="ORF">Plil01_000151000</name>
</gene>
<keyword evidence="5" id="KW-0732">Signal</keyword>
<proteinExistence type="inferred from homology"/>
<dbReference type="GO" id="GO:0043657">
    <property type="term" value="C:host cell"/>
    <property type="evidence" value="ECO:0007669"/>
    <property type="project" value="UniProtKB-SubCell"/>
</dbReference>
<dbReference type="AlphaFoldDB" id="A0A9W6WNQ1"/>
<dbReference type="GO" id="GO:0005576">
    <property type="term" value="C:extracellular region"/>
    <property type="evidence" value="ECO:0007669"/>
    <property type="project" value="UniProtKB-SubCell"/>
</dbReference>
<protein>
    <submittedName>
        <fullName evidence="8">Unnamed protein product</fullName>
    </submittedName>
</protein>
<dbReference type="Pfam" id="PF22748">
    <property type="entry name" value="PexRD54_WY"/>
    <property type="match status" value="1"/>
</dbReference>
<evidence type="ECO:0000313" key="9">
    <source>
        <dbReference type="Proteomes" id="UP001165083"/>
    </source>
</evidence>
<accession>A0A9W6WNQ1</accession>